<keyword evidence="1" id="KW-0472">Membrane</keyword>
<sequence>MAYLPISERAILCRANLLRFYAIFISVGANTGDSFHTQHFQLLCMSVCYAVTALLYCRKYCRKWILPEIGVVAVIAAI</sequence>
<dbReference type="EMBL" id="QGTS01000008">
    <property type="protein sequence ID" value="PWW07795.1"/>
    <property type="molecule type" value="Genomic_DNA"/>
</dbReference>
<protein>
    <submittedName>
        <fullName evidence="2">Uncharacterized protein</fullName>
    </submittedName>
</protein>
<dbReference type="AlphaFoldDB" id="A0A317PXF2"/>
<feature type="transmembrane region" description="Helical" evidence="1">
    <location>
        <begin position="12"/>
        <end position="32"/>
    </location>
</feature>
<organism evidence="2 3">
    <name type="scientific">Mangrovibacter plantisponsor</name>
    <dbReference type="NCBI Taxonomy" id="451513"/>
    <lineage>
        <taxon>Bacteria</taxon>
        <taxon>Pseudomonadati</taxon>
        <taxon>Pseudomonadota</taxon>
        <taxon>Gammaproteobacteria</taxon>
        <taxon>Enterobacterales</taxon>
        <taxon>Enterobacteriaceae</taxon>
        <taxon>Mangrovibacter</taxon>
    </lineage>
</organism>
<gene>
    <name evidence="2" type="ORF">DES37_108223</name>
</gene>
<keyword evidence="3" id="KW-1185">Reference proteome</keyword>
<feature type="transmembrane region" description="Helical" evidence="1">
    <location>
        <begin position="38"/>
        <end position="57"/>
    </location>
</feature>
<keyword evidence="1" id="KW-1133">Transmembrane helix</keyword>
<keyword evidence="1" id="KW-0812">Transmembrane</keyword>
<evidence type="ECO:0000313" key="2">
    <source>
        <dbReference type="EMBL" id="PWW07795.1"/>
    </source>
</evidence>
<evidence type="ECO:0000256" key="1">
    <source>
        <dbReference type="SAM" id="Phobius"/>
    </source>
</evidence>
<dbReference type="Proteomes" id="UP000246744">
    <property type="component" value="Unassembled WGS sequence"/>
</dbReference>
<comment type="caution">
    <text evidence="2">The sequence shown here is derived from an EMBL/GenBank/DDBJ whole genome shotgun (WGS) entry which is preliminary data.</text>
</comment>
<evidence type="ECO:0000313" key="3">
    <source>
        <dbReference type="Proteomes" id="UP000246744"/>
    </source>
</evidence>
<proteinExistence type="predicted"/>
<name>A0A317PXF2_9ENTR</name>
<accession>A0A317PXF2</accession>
<reference evidence="2 3" key="1">
    <citation type="submission" date="2018-05" db="EMBL/GenBank/DDBJ databases">
        <title>Genomic Encyclopedia of Type Strains, Phase IV (KMG-IV): sequencing the most valuable type-strain genomes for metagenomic binning, comparative biology and taxonomic classification.</title>
        <authorList>
            <person name="Goeker M."/>
        </authorList>
    </citation>
    <scope>NUCLEOTIDE SEQUENCE [LARGE SCALE GENOMIC DNA]</scope>
    <source>
        <strain evidence="2 3">DSM 19579</strain>
    </source>
</reference>